<dbReference type="Proteomes" id="UP000198605">
    <property type="component" value="Unassembled WGS sequence"/>
</dbReference>
<proteinExistence type="predicted"/>
<organism evidence="2 3">
    <name type="scientific">Micromonospora chersina</name>
    <dbReference type="NCBI Taxonomy" id="47854"/>
    <lineage>
        <taxon>Bacteria</taxon>
        <taxon>Bacillati</taxon>
        <taxon>Actinomycetota</taxon>
        <taxon>Actinomycetes</taxon>
        <taxon>Micromonosporales</taxon>
        <taxon>Micromonosporaceae</taxon>
        <taxon>Micromonospora</taxon>
    </lineage>
</organism>
<keyword evidence="3" id="KW-1185">Reference proteome</keyword>
<sequence length="107" mass="11886">MGRRLLDFSNPGFPVPSPRAHDATDSARGGALAHSRKALTVPMDDGEITPADELFAMMRIIDTHWTRALDQPWRAGGCLECRDRDTCPQLDWALTLMAEVASTMFQK</sequence>
<evidence type="ECO:0000313" key="2">
    <source>
        <dbReference type="EMBL" id="SCL54870.1"/>
    </source>
</evidence>
<evidence type="ECO:0000313" key="3">
    <source>
        <dbReference type="Proteomes" id="UP000198605"/>
    </source>
</evidence>
<gene>
    <name evidence="2" type="ORF">GA0070603_1888</name>
</gene>
<feature type="region of interest" description="Disordered" evidence="1">
    <location>
        <begin position="1"/>
        <end position="31"/>
    </location>
</feature>
<evidence type="ECO:0000256" key="1">
    <source>
        <dbReference type="SAM" id="MobiDB-lite"/>
    </source>
</evidence>
<reference evidence="3" key="1">
    <citation type="submission" date="2016-06" db="EMBL/GenBank/DDBJ databases">
        <authorList>
            <person name="Varghese N."/>
            <person name="Submissions Spin"/>
        </authorList>
    </citation>
    <scope>NUCLEOTIDE SEQUENCE [LARGE SCALE GENOMIC DNA]</scope>
    <source>
        <strain evidence="3">DSM 44151</strain>
    </source>
</reference>
<accession>A0A1C6ULH2</accession>
<name>A0A1C6ULH2_9ACTN</name>
<dbReference type="AlphaFoldDB" id="A0A1C6ULH2"/>
<dbReference type="EMBL" id="FMIB01000002">
    <property type="protein sequence ID" value="SCL54870.1"/>
    <property type="molecule type" value="Genomic_DNA"/>
</dbReference>
<protein>
    <submittedName>
        <fullName evidence="2">Uncharacterized protein</fullName>
    </submittedName>
</protein>